<evidence type="ECO:0000256" key="1">
    <source>
        <dbReference type="ARBA" id="ARBA00023157"/>
    </source>
</evidence>
<comment type="caution">
    <text evidence="3">The sequence shown here is derived from an EMBL/GenBank/DDBJ whole genome shotgun (WGS) entry which is preliminary data.</text>
</comment>
<dbReference type="PANTHER" id="PTHR10424:SF73">
    <property type="entry name" value="ENDOGENOUS RETROVIRUS GROUP FC1 ENV POLYPROTEIN-RELATED"/>
    <property type="match status" value="1"/>
</dbReference>
<dbReference type="SUPFAM" id="SSF58069">
    <property type="entry name" value="Virus ectodomain"/>
    <property type="match status" value="1"/>
</dbReference>
<proteinExistence type="predicted"/>
<keyword evidence="1" id="KW-1015">Disulfide bond</keyword>
<keyword evidence="4" id="KW-1185">Reference proteome</keyword>
<evidence type="ECO:0000313" key="4">
    <source>
        <dbReference type="Proteomes" id="UP000534626"/>
    </source>
</evidence>
<dbReference type="OrthoDB" id="8949317at2759"/>
<keyword evidence="2" id="KW-0175">Coiled coil</keyword>
<feature type="non-terminal residue" evidence="3">
    <location>
        <position position="95"/>
    </location>
</feature>
<feature type="non-terminal residue" evidence="3">
    <location>
        <position position="1"/>
    </location>
</feature>
<dbReference type="Proteomes" id="UP000534626">
    <property type="component" value="Unassembled WGS sequence"/>
</dbReference>
<accession>A0A7K6L290</accession>
<dbReference type="Pfam" id="PF00429">
    <property type="entry name" value="TLV_coat"/>
    <property type="match status" value="1"/>
</dbReference>
<evidence type="ECO:0000256" key="2">
    <source>
        <dbReference type="SAM" id="Coils"/>
    </source>
</evidence>
<dbReference type="InterPro" id="IPR018154">
    <property type="entry name" value="TLV/ENV_coat_polyprotein"/>
</dbReference>
<evidence type="ECO:0000313" key="3">
    <source>
        <dbReference type="EMBL" id="NWW18308.1"/>
    </source>
</evidence>
<feature type="coiled-coil region" evidence="2">
    <location>
        <begin position="16"/>
        <end position="47"/>
    </location>
</feature>
<sequence length="95" mass="10438">TGFHSFIKALIAPLRIAQLKKAIKNISANMNKIADSTRNALERLQTEVEPLKGVVFQNRMVLDMITARSGGVYTLVNSSCCTYVNQSGQISTDVH</sequence>
<dbReference type="Gene3D" id="1.10.287.210">
    <property type="match status" value="1"/>
</dbReference>
<dbReference type="EMBL" id="VZRV01002759">
    <property type="protein sequence ID" value="NWW18308.1"/>
    <property type="molecule type" value="Genomic_DNA"/>
</dbReference>
<reference evidence="3 4" key="1">
    <citation type="submission" date="2019-09" db="EMBL/GenBank/DDBJ databases">
        <title>Bird 10,000 Genomes (B10K) Project - Family phase.</title>
        <authorList>
            <person name="Zhang G."/>
        </authorList>
    </citation>
    <scope>NUCLEOTIDE SEQUENCE [LARGE SCALE GENOMIC DNA]</scope>
    <source>
        <strain evidence="3">B10K-DU-029-77</strain>
    </source>
</reference>
<protein>
    <submittedName>
        <fullName evidence="3">ERVV2 protein</fullName>
    </submittedName>
</protein>
<organism evidence="3 4">
    <name type="scientific">Falcunculus frontatus</name>
    <name type="common">Eastern shriketit</name>
    <dbReference type="NCBI Taxonomy" id="254539"/>
    <lineage>
        <taxon>Eukaryota</taxon>
        <taxon>Metazoa</taxon>
        <taxon>Chordata</taxon>
        <taxon>Craniata</taxon>
        <taxon>Vertebrata</taxon>
        <taxon>Euteleostomi</taxon>
        <taxon>Archelosauria</taxon>
        <taxon>Archosauria</taxon>
        <taxon>Dinosauria</taxon>
        <taxon>Saurischia</taxon>
        <taxon>Theropoda</taxon>
        <taxon>Coelurosauria</taxon>
        <taxon>Aves</taxon>
        <taxon>Neognathae</taxon>
        <taxon>Neoaves</taxon>
        <taxon>Telluraves</taxon>
        <taxon>Australaves</taxon>
        <taxon>Passeriformes</taxon>
        <taxon>Corvoidea</taxon>
        <taxon>Pachycephalidae</taxon>
        <taxon>Falcunculus</taxon>
    </lineage>
</organism>
<dbReference type="AlphaFoldDB" id="A0A7K6L290"/>
<dbReference type="PANTHER" id="PTHR10424">
    <property type="entry name" value="VIRAL ENVELOPE PROTEIN"/>
    <property type="match status" value="1"/>
</dbReference>
<gene>
    <name evidence="3" type="primary">Ervv2_1</name>
    <name evidence="3" type="ORF">FALFRO_R15389</name>
</gene>
<name>A0A7K6L290_9CORV</name>